<feature type="region of interest" description="Disordered" evidence="1">
    <location>
        <begin position="1"/>
        <end position="147"/>
    </location>
</feature>
<feature type="compositionally biased region" description="Low complexity" evidence="1">
    <location>
        <begin position="266"/>
        <end position="289"/>
    </location>
</feature>
<dbReference type="PANTHER" id="PTHR43628:SF1">
    <property type="entry name" value="CHITIN SYNTHASE REGULATORY FACTOR 2-RELATED"/>
    <property type="match status" value="1"/>
</dbReference>
<feature type="compositionally biased region" description="Low complexity" evidence="1">
    <location>
        <begin position="248"/>
        <end position="258"/>
    </location>
</feature>
<comment type="caution">
    <text evidence="2">The sequence shown here is derived from an EMBL/GenBank/DDBJ whole genome shotgun (WGS) entry which is preliminary data.</text>
</comment>
<dbReference type="Pfam" id="PF08238">
    <property type="entry name" value="Sel1"/>
    <property type="match status" value="3"/>
</dbReference>
<dbReference type="OMA" id="ACFEKSA"/>
<feature type="compositionally biased region" description="Polar residues" evidence="1">
    <location>
        <begin position="334"/>
        <end position="356"/>
    </location>
</feature>
<evidence type="ECO:0000313" key="2">
    <source>
        <dbReference type="EMBL" id="OJT11591.1"/>
    </source>
</evidence>
<feature type="compositionally biased region" description="Polar residues" evidence="1">
    <location>
        <begin position="1"/>
        <end position="20"/>
    </location>
</feature>
<dbReference type="InterPro" id="IPR011990">
    <property type="entry name" value="TPR-like_helical_dom_sf"/>
</dbReference>
<dbReference type="InterPro" id="IPR052945">
    <property type="entry name" value="Mitotic_Regulator"/>
</dbReference>
<organism evidence="2 3">
    <name type="scientific">Trametes pubescens</name>
    <name type="common">White-rot fungus</name>
    <dbReference type="NCBI Taxonomy" id="154538"/>
    <lineage>
        <taxon>Eukaryota</taxon>
        <taxon>Fungi</taxon>
        <taxon>Dikarya</taxon>
        <taxon>Basidiomycota</taxon>
        <taxon>Agaricomycotina</taxon>
        <taxon>Agaricomycetes</taxon>
        <taxon>Polyporales</taxon>
        <taxon>Polyporaceae</taxon>
        <taxon>Trametes</taxon>
    </lineage>
</organism>
<dbReference type="GO" id="GO:0032153">
    <property type="term" value="C:cell division site"/>
    <property type="evidence" value="ECO:0007669"/>
    <property type="project" value="TreeGrafter"/>
</dbReference>
<name>A0A1M2VVG5_TRAPU</name>
<feature type="compositionally biased region" description="Low complexity" evidence="1">
    <location>
        <begin position="68"/>
        <end position="79"/>
    </location>
</feature>
<feature type="compositionally biased region" description="Low complexity" evidence="1">
    <location>
        <begin position="91"/>
        <end position="105"/>
    </location>
</feature>
<gene>
    <name evidence="2" type="ORF">TRAPUB_11900</name>
</gene>
<feature type="region of interest" description="Disordered" evidence="1">
    <location>
        <begin position="201"/>
        <end position="306"/>
    </location>
</feature>
<dbReference type="Gene3D" id="1.25.40.10">
    <property type="entry name" value="Tetratricopeptide repeat domain"/>
    <property type="match status" value="1"/>
</dbReference>
<evidence type="ECO:0000313" key="3">
    <source>
        <dbReference type="Proteomes" id="UP000184267"/>
    </source>
</evidence>
<dbReference type="PANTHER" id="PTHR43628">
    <property type="entry name" value="ACTIVATOR OF C KINASE PROTEIN 1-RELATED"/>
    <property type="match status" value="1"/>
</dbReference>
<keyword evidence="3" id="KW-1185">Reference proteome</keyword>
<dbReference type="SUPFAM" id="SSF81901">
    <property type="entry name" value="HCP-like"/>
    <property type="match status" value="1"/>
</dbReference>
<dbReference type="EMBL" id="MNAD01000615">
    <property type="protein sequence ID" value="OJT11591.1"/>
    <property type="molecule type" value="Genomic_DNA"/>
</dbReference>
<dbReference type="InterPro" id="IPR006597">
    <property type="entry name" value="Sel1-like"/>
</dbReference>
<dbReference type="STRING" id="154538.A0A1M2VVG5"/>
<dbReference type="AlphaFoldDB" id="A0A1M2VVG5"/>
<dbReference type="SMART" id="SM00671">
    <property type="entry name" value="SEL1"/>
    <property type="match status" value="3"/>
</dbReference>
<dbReference type="OrthoDB" id="2148946at2759"/>
<feature type="compositionally biased region" description="Basic and acidic residues" evidence="1">
    <location>
        <begin position="116"/>
        <end position="143"/>
    </location>
</feature>
<dbReference type="Proteomes" id="UP000184267">
    <property type="component" value="Unassembled WGS sequence"/>
</dbReference>
<accession>A0A1M2VVG5</accession>
<evidence type="ECO:0000256" key="1">
    <source>
        <dbReference type="SAM" id="MobiDB-lite"/>
    </source>
</evidence>
<sequence length="544" mass="58856">MSELSVGQQLTPNMHDSSPLGSLIRRTSSRRTPNQRPSNLELPLTPPRSAGNTTPGPPSPLLHTAFRSSTATASSYYDDASMRTFSWDGRSATGTAPPSPSASSTHTFRGASPSQQHREQYGRDHEPQQQRYRDGHDSVRSSDYDIDDITASYRDTWRASGLNAPPPPSASYPQHSEVAPALPTVVVSAEPEQHQRSYAAVGGRVPSQVASGSVNFSRPGLPVEDVEADRKLEVLMRNARSPHSPLNSPGFSSRMGPSSPGGQGSGPVSPGSYFPQQQQQQPLPSPSLSVHTPNGGGNNPRTTSSNSVYSEYSYYEMPTTPTTLSQPPTPGFPPSSTRALSPAPTLQRSPSKQSLTPKAEPANLVDPKTPQDFLQVGIQHHLANRLEESAIAFEKSATLNGGCGVGMLMWGLAQRHGWGCAKSEVAGFRWLRRAAELAVVDLEKGRQGADMGAVKSELVLAIYEVGQSFYRGWGVEKDKEMAVQYFRVAARLGDPDAQQELAFCLLNGKGCKKDKRESAKWYRAAVAQGVSDIGLAWIYKDKYQ</sequence>
<protein>
    <submittedName>
        <fullName evidence="2">Protein DSF2</fullName>
    </submittedName>
</protein>
<feature type="region of interest" description="Disordered" evidence="1">
    <location>
        <begin position="318"/>
        <end position="366"/>
    </location>
</feature>
<reference evidence="2 3" key="1">
    <citation type="submission" date="2016-10" db="EMBL/GenBank/DDBJ databases">
        <title>Genome sequence of the basidiomycete white-rot fungus Trametes pubescens.</title>
        <authorList>
            <person name="Makela M.R."/>
            <person name="Granchi Z."/>
            <person name="Peng M."/>
            <person name="De Vries R.P."/>
            <person name="Grigoriev I."/>
            <person name="Riley R."/>
            <person name="Hilden K."/>
        </authorList>
    </citation>
    <scope>NUCLEOTIDE SEQUENCE [LARGE SCALE GENOMIC DNA]</scope>
    <source>
        <strain evidence="2 3">FBCC735</strain>
    </source>
</reference>
<proteinExistence type="predicted"/>
<dbReference type="GO" id="GO:0010972">
    <property type="term" value="P:negative regulation of G2/M transition of mitotic cell cycle"/>
    <property type="evidence" value="ECO:0007669"/>
    <property type="project" value="TreeGrafter"/>
</dbReference>